<name>F7XYC3_TREPP</name>
<dbReference type="Pfam" id="PF00572">
    <property type="entry name" value="Ribosomal_L13"/>
    <property type="match status" value="1"/>
</dbReference>
<comment type="similarity">
    <text evidence="1 4">Belongs to the universal ribosomal protein uL13 family.</text>
</comment>
<dbReference type="HOGENOM" id="CLU_082184_2_2_4"/>
<dbReference type="PANTHER" id="PTHR11545:SF2">
    <property type="entry name" value="LARGE RIBOSOMAL SUBUNIT PROTEIN UL13M"/>
    <property type="match status" value="1"/>
</dbReference>
<dbReference type="AlphaFoldDB" id="F7XYC3"/>
<dbReference type="HAMAP" id="MF_01366">
    <property type="entry name" value="Ribosomal_uL13"/>
    <property type="match status" value="1"/>
</dbReference>
<evidence type="ECO:0000313" key="6">
    <source>
        <dbReference type="Proteomes" id="UP000000505"/>
    </source>
</evidence>
<dbReference type="EMBL" id="CP002244">
    <property type="protein sequence ID" value="AEI75099.1"/>
    <property type="molecule type" value="Genomic_DNA"/>
</dbReference>
<dbReference type="GO" id="GO:0003735">
    <property type="term" value="F:structural constituent of ribosome"/>
    <property type="evidence" value="ECO:0007669"/>
    <property type="project" value="InterPro"/>
</dbReference>
<comment type="subunit">
    <text evidence="4">Part of the 50S ribosomal subunit.</text>
</comment>
<evidence type="ECO:0000256" key="1">
    <source>
        <dbReference type="ARBA" id="ARBA00006227"/>
    </source>
</evidence>
<organism evidence="5 6">
    <name type="scientific">Tremblaya princeps (strain PCIT)</name>
    <dbReference type="NCBI Taxonomy" id="891398"/>
    <lineage>
        <taxon>Bacteria</taxon>
        <taxon>Pseudomonadati</taxon>
        <taxon>Pseudomonadota</taxon>
        <taxon>Betaproteobacteria</taxon>
        <taxon>Candidatus Tremblayella</taxon>
    </lineage>
</organism>
<dbReference type="CDD" id="cd00392">
    <property type="entry name" value="Ribosomal_L13"/>
    <property type="match status" value="1"/>
</dbReference>
<accession>F7XYC3</accession>
<comment type="function">
    <text evidence="4">This protein is one of the early assembly proteins of the 50S ribosomal subunit, although it is not seen to bind rRNA by itself. It is important during the early stages of 50S assembly.</text>
</comment>
<dbReference type="PIRSF" id="PIRSF002181">
    <property type="entry name" value="Ribosomal_L13"/>
    <property type="match status" value="1"/>
</dbReference>
<dbReference type="NCBIfam" id="TIGR01066">
    <property type="entry name" value="rplM_bact"/>
    <property type="match status" value="1"/>
</dbReference>
<sequence>MAMKDHGHHVLDARGMVLGRLAVTVAGLLRGKHKASYEHNAAPHNAVTVLNCEHVRLSGSKAVGKVYYRHSGYPGGLRRTKLHDLRLRSPATVLRAAVRGMLPRNRLRDGFMRMLRVHANEGAARR</sequence>
<dbReference type="InterPro" id="IPR005823">
    <property type="entry name" value="Ribosomal_uL13_bac-type"/>
</dbReference>
<dbReference type="Proteomes" id="UP000000505">
    <property type="component" value="Chromosome"/>
</dbReference>
<dbReference type="GO" id="GO:0005840">
    <property type="term" value="C:ribosome"/>
    <property type="evidence" value="ECO:0007669"/>
    <property type="project" value="UniProtKB-KW"/>
</dbReference>
<gene>
    <name evidence="4 5" type="primary">rplM</name>
    <name evidence="5" type="ordered locus">TPPCIT_025</name>
</gene>
<reference evidence="5 6" key="2">
    <citation type="journal article" date="2011" name="Curr. Biol.">
        <title>An interdependent metabolic patchwork in the nested symbiosis of mealybugs.</title>
        <authorList>
            <person name="McCutcheon J.P."/>
            <person name="von Dohlen C.D."/>
        </authorList>
    </citation>
    <scope>NUCLEOTIDE SEQUENCE [LARGE SCALE GENOMIC DNA]</scope>
    <source>
        <strain evidence="5 6">PCIT</strain>
    </source>
</reference>
<dbReference type="KEGG" id="tpn:TPPCIT_025"/>
<dbReference type="GO" id="GO:0006412">
    <property type="term" value="P:translation"/>
    <property type="evidence" value="ECO:0007669"/>
    <property type="project" value="UniProtKB-UniRule"/>
</dbReference>
<protein>
    <recommendedName>
        <fullName evidence="4">Large ribosomal subunit protein uL13</fullName>
    </recommendedName>
</protein>
<dbReference type="SUPFAM" id="SSF52161">
    <property type="entry name" value="Ribosomal protein L13"/>
    <property type="match status" value="1"/>
</dbReference>
<keyword evidence="2 4" id="KW-0689">Ribosomal protein</keyword>
<dbReference type="GO" id="GO:1990904">
    <property type="term" value="C:ribonucleoprotein complex"/>
    <property type="evidence" value="ECO:0007669"/>
    <property type="project" value="UniProtKB-KW"/>
</dbReference>
<dbReference type="PANTHER" id="PTHR11545">
    <property type="entry name" value="RIBOSOMAL PROTEIN L13"/>
    <property type="match status" value="1"/>
</dbReference>
<evidence type="ECO:0000256" key="4">
    <source>
        <dbReference type="HAMAP-Rule" id="MF_01366"/>
    </source>
</evidence>
<evidence type="ECO:0000256" key="2">
    <source>
        <dbReference type="ARBA" id="ARBA00022980"/>
    </source>
</evidence>
<dbReference type="GO" id="GO:0017148">
    <property type="term" value="P:negative regulation of translation"/>
    <property type="evidence" value="ECO:0007669"/>
    <property type="project" value="TreeGrafter"/>
</dbReference>
<dbReference type="InterPro" id="IPR005822">
    <property type="entry name" value="Ribosomal_uL13"/>
</dbReference>
<dbReference type="OrthoDB" id="9801330at2"/>
<dbReference type="InterPro" id="IPR036899">
    <property type="entry name" value="Ribosomal_uL13_sf"/>
</dbReference>
<keyword evidence="3 4" id="KW-0687">Ribonucleoprotein</keyword>
<reference key="1">
    <citation type="submission" date="2010-09" db="EMBL/GenBank/DDBJ databases">
        <title>An interdependent metabolic patchwork in the nested three-way symbiosis of mealybugs.</title>
        <authorList>
            <person name="McCutcheon J.P."/>
            <person name="von Dohlen C.D."/>
        </authorList>
    </citation>
    <scope>NUCLEOTIDE SEQUENCE</scope>
    <source>
        <strain>PCIT</strain>
    </source>
</reference>
<dbReference type="Gene3D" id="3.90.1180.10">
    <property type="entry name" value="Ribosomal protein L13"/>
    <property type="match status" value="1"/>
</dbReference>
<proteinExistence type="inferred from homology"/>
<evidence type="ECO:0000313" key="5">
    <source>
        <dbReference type="EMBL" id="AEI75099.1"/>
    </source>
</evidence>
<dbReference type="GO" id="GO:0003729">
    <property type="term" value="F:mRNA binding"/>
    <property type="evidence" value="ECO:0007669"/>
    <property type="project" value="TreeGrafter"/>
</dbReference>
<evidence type="ECO:0000256" key="3">
    <source>
        <dbReference type="ARBA" id="ARBA00023274"/>
    </source>
</evidence>